<keyword evidence="5" id="KW-0833">Ubl conjugation pathway</keyword>
<dbReference type="InterPro" id="IPR011990">
    <property type="entry name" value="TPR-like_helical_dom_sf"/>
</dbReference>
<accession>A0ABQ6MC72</accession>
<evidence type="ECO:0000256" key="2">
    <source>
        <dbReference type="ARBA" id="ARBA00016066"/>
    </source>
</evidence>
<evidence type="ECO:0000256" key="5">
    <source>
        <dbReference type="ARBA" id="ARBA00022786"/>
    </source>
</evidence>
<protein>
    <recommendedName>
        <fullName evidence="2">Anaphase-promoting complex subunit 5</fullName>
    </recommendedName>
    <alternativeName>
        <fullName evidence="7">Cyclosome subunit 5</fullName>
    </alternativeName>
</protein>
<gene>
    <name evidence="10" type="ORF">TeGR_g12035</name>
</gene>
<dbReference type="Proteomes" id="UP001165060">
    <property type="component" value="Unassembled WGS sequence"/>
</dbReference>
<dbReference type="PANTHER" id="PTHR12830:SF9">
    <property type="entry name" value="ANAPHASE-PROMOTING COMPLEX SUBUNIT 5"/>
    <property type="match status" value="1"/>
</dbReference>
<evidence type="ECO:0000313" key="11">
    <source>
        <dbReference type="Proteomes" id="UP001165060"/>
    </source>
</evidence>
<dbReference type="PANTHER" id="PTHR12830">
    <property type="entry name" value="ANAPHASE-PROMOTING COMPLEX SUBUNIT 5"/>
    <property type="match status" value="1"/>
</dbReference>
<evidence type="ECO:0000256" key="6">
    <source>
        <dbReference type="ARBA" id="ARBA00023306"/>
    </source>
</evidence>
<proteinExistence type="inferred from homology"/>
<dbReference type="Pfam" id="PF12862">
    <property type="entry name" value="ANAPC5"/>
    <property type="match status" value="1"/>
</dbReference>
<dbReference type="InterPro" id="IPR026000">
    <property type="entry name" value="Apc5_dom"/>
</dbReference>
<keyword evidence="3" id="KW-0132">Cell division</keyword>
<keyword evidence="6" id="KW-0131">Cell cycle</keyword>
<evidence type="ECO:0000256" key="4">
    <source>
        <dbReference type="ARBA" id="ARBA00022776"/>
    </source>
</evidence>
<sequence>MAERPTPYSWCSLLLLTHCSPPPPLPPPPSLLLLPPYKELLDGLPANLRQAYAGHLESLVAEYLESLDAFIGSFSAIATPLQLTGVTALPEPKGGTLAGTVARGSEGISPTSERGVRIRQVILGFEMSSFETVSRIYMACKAYTADPALPPPTPLLSHLPPSHVAAKLTSSCLSLSATLGSNPSSFESLEAELSSLAPYHPSLPQAHFLSYLNHLSHNSFPEALASLHRYFDYTHSREQAHPIQYSLTALAFLHHHFNHRSLSLLATEESIRVAHQSNDPSCVAYALSWLAASETGSGEAREDLLRRGSLRARENNLGHLACVSGLARAAHSTRACPGSEARSLALVAAAGISGTGNAEVGESKALHAKEHLVTAAIYESAGHNTLASLHARAARVLSGEHITADDRALAVCKEACAMRKGFADGSDATTTTFLNALTHMHEKFHVKFPHPTTTIFPHSFSSTLLHATLSSPLPHPVPPPAALLSLLLAVSPLHLGAEPQHVAAMTAACELLAARGEHEQALALNERLCELCGAAKLRAQHGILLLQRADVFLSTPAGATRAVQPLMRCLALCDASGLSATHALALLGLARINLALGETNRAGELAGEAMPDLLQHADVEKQGDAWMVLAQVEVGGGDLKRAKELLSRAGEAYGKCASLRGGREAAYMAAIVGEMLGEAQERDAGAEAFMRFGEEKWRGSCSVFVA</sequence>
<name>A0ABQ6MC72_9STRA</name>
<comment type="caution">
    <text evidence="10">The sequence shown here is derived from an EMBL/GenBank/DDBJ whole genome shotgun (WGS) entry which is preliminary data.</text>
</comment>
<evidence type="ECO:0000256" key="7">
    <source>
        <dbReference type="ARBA" id="ARBA00031069"/>
    </source>
</evidence>
<dbReference type="SUPFAM" id="SSF48452">
    <property type="entry name" value="TPR-like"/>
    <property type="match status" value="1"/>
</dbReference>
<keyword evidence="4" id="KW-0498">Mitosis</keyword>
<evidence type="ECO:0000313" key="10">
    <source>
        <dbReference type="EMBL" id="GMI23657.1"/>
    </source>
</evidence>
<dbReference type="EMBL" id="BRYB01005368">
    <property type="protein sequence ID" value="GMI23657.1"/>
    <property type="molecule type" value="Genomic_DNA"/>
</dbReference>
<comment type="function">
    <text evidence="8">Component of the anaphase promoting complex/cyclosome (APC/C), a cell cycle-regulated E3 ubiquitin ligase that controls progression through mitosis and the G1 phase of the cell cycle. The APC/C complex acts by mediating ubiquitination and subsequent degradation of target proteins: it mainly mediates the formation of 'Lys-11'-linked polyubiquitin chains and, to a lower extent, the formation of 'Lys-48'- and 'Lys-63'-linked polyubiquitin chains. The APC/C complex catalyzes assembly of branched 'Lys-11'-/'Lys-48'-linked branched ubiquitin chains on target proteins.</text>
</comment>
<feature type="domain" description="Anaphase-promoting complex subunit 5" evidence="9">
    <location>
        <begin position="207"/>
        <end position="291"/>
    </location>
</feature>
<keyword evidence="11" id="KW-1185">Reference proteome</keyword>
<evidence type="ECO:0000259" key="9">
    <source>
        <dbReference type="Pfam" id="PF12862"/>
    </source>
</evidence>
<organism evidence="10 11">
    <name type="scientific">Tetraparma gracilis</name>
    <dbReference type="NCBI Taxonomy" id="2962635"/>
    <lineage>
        <taxon>Eukaryota</taxon>
        <taxon>Sar</taxon>
        <taxon>Stramenopiles</taxon>
        <taxon>Ochrophyta</taxon>
        <taxon>Bolidophyceae</taxon>
        <taxon>Parmales</taxon>
        <taxon>Triparmaceae</taxon>
        <taxon>Tetraparma</taxon>
    </lineage>
</organism>
<dbReference type="InterPro" id="IPR037679">
    <property type="entry name" value="Apc5"/>
</dbReference>
<evidence type="ECO:0000256" key="8">
    <source>
        <dbReference type="ARBA" id="ARBA00045696"/>
    </source>
</evidence>
<comment type="similarity">
    <text evidence="1">Belongs to the APC5 family.</text>
</comment>
<evidence type="ECO:0000256" key="1">
    <source>
        <dbReference type="ARBA" id="ARBA00007450"/>
    </source>
</evidence>
<evidence type="ECO:0000256" key="3">
    <source>
        <dbReference type="ARBA" id="ARBA00022618"/>
    </source>
</evidence>
<reference evidence="10 11" key="1">
    <citation type="journal article" date="2023" name="Commun. Biol.">
        <title>Genome analysis of Parmales, the sister group of diatoms, reveals the evolutionary specialization of diatoms from phago-mixotrophs to photoautotrophs.</title>
        <authorList>
            <person name="Ban H."/>
            <person name="Sato S."/>
            <person name="Yoshikawa S."/>
            <person name="Yamada K."/>
            <person name="Nakamura Y."/>
            <person name="Ichinomiya M."/>
            <person name="Sato N."/>
            <person name="Blanc-Mathieu R."/>
            <person name="Endo H."/>
            <person name="Kuwata A."/>
            <person name="Ogata H."/>
        </authorList>
    </citation>
    <scope>NUCLEOTIDE SEQUENCE [LARGE SCALE GENOMIC DNA]</scope>
</reference>